<dbReference type="EMBL" id="CP060697">
    <property type="protein sequence ID" value="QNM83570.1"/>
    <property type="molecule type" value="Genomic_DNA"/>
</dbReference>
<gene>
    <name evidence="3" type="ORF">H8M03_04380</name>
</gene>
<keyword evidence="2" id="KW-0472">Membrane</keyword>
<feature type="compositionally biased region" description="Low complexity" evidence="1">
    <location>
        <begin position="34"/>
        <end position="60"/>
    </location>
</feature>
<keyword evidence="4" id="KW-1185">Reference proteome</keyword>
<evidence type="ECO:0000313" key="4">
    <source>
        <dbReference type="Proteomes" id="UP000515861"/>
    </source>
</evidence>
<sequence>MVQQNTNLPEGTDSIINGAMETDTGSTTGNRTPGTSATTSTGTTTTATSSTTATGGTATGLMDKVRSQGSKLSGEAAGKARGFVGQGLERGSEALSNVSRLVGDTADGLDERLGPEYGDYARRAAQALDSTASKLATKDPDELIDDTRQFVRKSPGIALAGAAIVGFALARLIKSGLDSDDDRSNGSRS</sequence>
<dbReference type="AlphaFoldDB" id="A0A7G9L4M1"/>
<keyword evidence="2" id="KW-1133">Transmembrane helix</keyword>
<reference evidence="3 4" key="1">
    <citation type="submission" date="2020-08" db="EMBL/GenBank/DDBJ databases">
        <title>Sphingomonas sp. sand1-3 16S ribosomal RNA gene Genome sequencing and assembly.</title>
        <authorList>
            <person name="Kang M."/>
        </authorList>
    </citation>
    <scope>NUCLEOTIDE SEQUENCE [LARGE SCALE GENOMIC DNA]</scope>
    <source>
        <strain evidence="4">sand1-3</strain>
    </source>
</reference>
<keyword evidence="2" id="KW-0812">Transmembrane</keyword>
<feature type="transmembrane region" description="Helical" evidence="2">
    <location>
        <begin position="156"/>
        <end position="173"/>
    </location>
</feature>
<evidence type="ECO:0000256" key="2">
    <source>
        <dbReference type="SAM" id="Phobius"/>
    </source>
</evidence>
<proteinExistence type="predicted"/>
<organism evidence="3 4">
    <name type="scientific">Sphingomonas sabuli</name>
    <dbReference type="NCBI Taxonomy" id="2764186"/>
    <lineage>
        <taxon>Bacteria</taxon>
        <taxon>Pseudomonadati</taxon>
        <taxon>Pseudomonadota</taxon>
        <taxon>Alphaproteobacteria</taxon>
        <taxon>Sphingomonadales</taxon>
        <taxon>Sphingomonadaceae</taxon>
        <taxon>Sphingomonas</taxon>
    </lineage>
</organism>
<dbReference type="KEGG" id="ssau:H8M03_04380"/>
<evidence type="ECO:0008006" key="5">
    <source>
        <dbReference type="Google" id="ProtNLM"/>
    </source>
</evidence>
<protein>
    <recommendedName>
        <fullName evidence="5">CsbD family protein</fullName>
    </recommendedName>
</protein>
<feature type="compositionally biased region" description="Polar residues" evidence="1">
    <location>
        <begin position="23"/>
        <end position="33"/>
    </location>
</feature>
<feature type="region of interest" description="Disordered" evidence="1">
    <location>
        <begin position="1"/>
        <end position="61"/>
    </location>
</feature>
<dbReference type="RefSeq" id="WP_187480525.1">
    <property type="nucleotide sequence ID" value="NZ_CP060697.1"/>
</dbReference>
<evidence type="ECO:0000256" key="1">
    <source>
        <dbReference type="SAM" id="MobiDB-lite"/>
    </source>
</evidence>
<accession>A0A7G9L4M1</accession>
<evidence type="ECO:0000313" key="3">
    <source>
        <dbReference type="EMBL" id="QNM83570.1"/>
    </source>
</evidence>
<name>A0A7G9L4M1_9SPHN</name>
<dbReference type="Proteomes" id="UP000515861">
    <property type="component" value="Chromosome"/>
</dbReference>